<keyword evidence="7" id="KW-1185">Reference proteome</keyword>
<dbReference type="EMBL" id="JBEWTB010000002">
    <property type="protein sequence ID" value="MET4757650.1"/>
    <property type="molecule type" value="Genomic_DNA"/>
</dbReference>
<dbReference type="PANTHER" id="PTHR33258:SF1">
    <property type="entry name" value="TRANSPOSASE INSL FOR INSERTION SEQUENCE ELEMENT IS186A-RELATED"/>
    <property type="match status" value="1"/>
</dbReference>
<dbReference type="InterPro" id="IPR002559">
    <property type="entry name" value="Transposase_11"/>
</dbReference>
<evidence type="ECO:0000313" key="6">
    <source>
        <dbReference type="EMBL" id="MET4757650.1"/>
    </source>
</evidence>
<feature type="domain" description="Transposase IS4-like" evidence="5">
    <location>
        <begin position="133"/>
        <end position="322"/>
    </location>
</feature>
<evidence type="ECO:0000259" key="5">
    <source>
        <dbReference type="Pfam" id="PF01609"/>
    </source>
</evidence>
<name>A0ABV2SIS5_9GAMM</name>
<dbReference type="Pfam" id="PF01609">
    <property type="entry name" value="DDE_Tnp_1"/>
    <property type="match status" value="1"/>
</dbReference>
<evidence type="ECO:0000256" key="1">
    <source>
        <dbReference type="ARBA" id="ARBA00010075"/>
    </source>
</evidence>
<keyword evidence="2" id="KW-0815">Transposition</keyword>
<gene>
    <name evidence="6" type="ORF">V5J35_002842</name>
</gene>
<proteinExistence type="inferred from homology"/>
<dbReference type="Proteomes" id="UP001549366">
    <property type="component" value="Unassembled WGS sequence"/>
</dbReference>
<dbReference type="NCBIfam" id="NF033592">
    <property type="entry name" value="transpos_IS4_1"/>
    <property type="match status" value="1"/>
</dbReference>
<comment type="similarity">
    <text evidence="1">Belongs to the transposase 11 family.</text>
</comment>
<dbReference type="PANTHER" id="PTHR33258">
    <property type="entry name" value="TRANSPOSASE INSL FOR INSERTION SEQUENCE ELEMENT IS186A-RELATED"/>
    <property type="match status" value="1"/>
</dbReference>
<sequence>MVEQLGFTIRQRNVHPLDFILSLIAALGGDGNSDTQADLHRKFNELTGLNVSYRSWANQAKKEALPTLILWIWLQCLEIFSRKAMAFDESSPFSVFEHILIQDGSSQAVYSALKEAFPGCFSAVSPAAVELYTTMDLLTNNLVRVQLTEDTRPERDCLPPLPTSMAYVLILMDAGYIELGLFSAIDDREGSFICKAPQSINPSVLSAVREDGKNLNRYKGQKLKGVLSGFPKDQCLDLDVEWSGYQRWTYRLVVRWNEKKQKWTFIVTNLNRAEFTLSEVLQAYRLRWQIELIFKEIKSYSGWHRFNTKSATLVFSLILMSLC</sequence>
<comment type="caution">
    <text evidence="6">The sequence shown here is derived from an EMBL/GenBank/DDBJ whole genome shotgun (WGS) entry which is preliminary data.</text>
</comment>
<accession>A0ABV2SIS5</accession>
<organism evidence="6 7">
    <name type="scientific">Endozoicomonas lisbonensis</name>
    <dbReference type="NCBI Taxonomy" id="3120522"/>
    <lineage>
        <taxon>Bacteria</taxon>
        <taxon>Pseudomonadati</taxon>
        <taxon>Pseudomonadota</taxon>
        <taxon>Gammaproteobacteria</taxon>
        <taxon>Oceanospirillales</taxon>
        <taxon>Endozoicomonadaceae</taxon>
        <taxon>Endozoicomonas</taxon>
    </lineage>
</organism>
<evidence type="ECO:0000313" key="7">
    <source>
        <dbReference type="Proteomes" id="UP001549366"/>
    </source>
</evidence>
<dbReference type="InterPro" id="IPR012337">
    <property type="entry name" value="RNaseH-like_sf"/>
</dbReference>
<dbReference type="SUPFAM" id="SSF53098">
    <property type="entry name" value="Ribonuclease H-like"/>
    <property type="match status" value="1"/>
</dbReference>
<keyword evidence="3" id="KW-0238">DNA-binding</keyword>
<protein>
    <recommendedName>
        <fullName evidence="5">Transposase IS4-like domain-containing protein</fullName>
    </recommendedName>
</protein>
<keyword evidence="4" id="KW-0233">DNA recombination</keyword>
<dbReference type="InterPro" id="IPR047952">
    <property type="entry name" value="Transpos_IS4"/>
</dbReference>
<evidence type="ECO:0000256" key="3">
    <source>
        <dbReference type="ARBA" id="ARBA00023125"/>
    </source>
</evidence>
<reference evidence="6 7" key="1">
    <citation type="submission" date="2024-06" db="EMBL/GenBank/DDBJ databases">
        <title>Genomic Encyclopedia of Type Strains, Phase V (KMG-V): Genome sequencing to study the core and pangenomes of soil and plant-associated prokaryotes.</title>
        <authorList>
            <person name="Whitman W."/>
        </authorList>
    </citation>
    <scope>NUCLEOTIDE SEQUENCE [LARGE SCALE GENOMIC DNA]</scope>
    <source>
        <strain evidence="6 7">NE40</strain>
    </source>
</reference>
<evidence type="ECO:0000256" key="2">
    <source>
        <dbReference type="ARBA" id="ARBA00022578"/>
    </source>
</evidence>
<evidence type="ECO:0000256" key="4">
    <source>
        <dbReference type="ARBA" id="ARBA00023172"/>
    </source>
</evidence>